<comment type="cofactor">
    <cofactor evidence="1">
        <name>[4Fe-4S] cluster</name>
        <dbReference type="ChEBI" id="CHEBI:49883"/>
    </cofactor>
</comment>
<dbReference type="Pfam" id="PF04055">
    <property type="entry name" value="Radical_SAM"/>
    <property type="match status" value="1"/>
</dbReference>
<dbReference type="Proteomes" id="UP001200430">
    <property type="component" value="Unassembled WGS sequence"/>
</dbReference>
<evidence type="ECO:0000313" key="8">
    <source>
        <dbReference type="EMBL" id="MCF4143672.1"/>
    </source>
</evidence>
<keyword evidence="5" id="KW-0408">Iron</keyword>
<evidence type="ECO:0000256" key="2">
    <source>
        <dbReference type="ARBA" id="ARBA00022485"/>
    </source>
</evidence>
<keyword evidence="6" id="KW-0411">Iron-sulfur</keyword>
<dbReference type="PROSITE" id="PS51918">
    <property type="entry name" value="RADICAL_SAM"/>
    <property type="match status" value="1"/>
</dbReference>
<dbReference type="SFLD" id="SFLDS00029">
    <property type="entry name" value="Radical_SAM"/>
    <property type="match status" value="1"/>
</dbReference>
<evidence type="ECO:0000256" key="3">
    <source>
        <dbReference type="ARBA" id="ARBA00022691"/>
    </source>
</evidence>
<accession>A0ABS9EUD2</accession>
<dbReference type="InterPro" id="IPR007197">
    <property type="entry name" value="rSAM"/>
</dbReference>
<evidence type="ECO:0000313" key="9">
    <source>
        <dbReference type="Proteomes" id="UP001200430"/>
    </source>
</evidence>
<dbReference type="SUPFAM" id="SSF102114">
    <property type="entry name" value="Radical SAM enzymes"/>
    <property type="match status" value="1"/>
</dbReference>
<keyword evidence="4" id="KW-0479">Metal-binding</keyword>
<evidence type="ECO:0000259" key="7">
    <source>
        <dbReference type="PROSITE" id="PS51918"/>
    </source>
</evidence>
<keyword evidence="9" id="KW-1185">Reference proteome</keyword>
<feature type="domain" description="Radical SAM core" evidence="7">
    <location>
        <begin position="12"/>
        <end position="230"/>
    </location>
</feature>
<sequence length="230" mass="26633">MKGFNYKEIYEETGRRVLEVNVLPEKHCNFDCVFCPIGRSKEKVDTQRPFDGLEESLTELKRRIEAEKPDLVFINSMGEAFVHQGIGEIVDLIRSTGTAVRLLSNGYLLGRNDYMEIANRCDEIVGELKTISEERFQKFQRPMEDYTLSEYLRNMEAFRRQYGGKFILEVTAIKGCNDDDISVLRTKAAVRRISPDVLEVVRIEEERFQKALGVTPERLEAIERELRDAL</sequence>
<keyword evidence="3" id="KW-0949">S-adenosyl-L-methionine</keyword>
<dbReference type="PANTHER" id="PTHR43787">
    <property type="entry name" value="FEMO COFACTOR BIOSYNTHESIS PROTEIN NIFB-RELATED"/>
    <property type="match status" value="1"/>
</dbReference>
<dbReference type="PANTHER" id="PTHR43787:SF11">
    <property type="entry name" value="UPF0026 PROTEIN SLR1464"/>
    <property type="match status" value="1"/>
</dbReference>
<evidence type="ECO:0000256" key="4">
    <source>
        <dbReference type="ARBA" id="ARBA00022723"/>
    </source>
</evidence>
<organism evidence="8 9">
    <name type="scientific">Dethiosulfovibrio marinus</name>
    <dbReference type="NCBI Taxonomy" id="133532"/>
    <lineage>
        <taxon>Bacteria</taxon>
        <taxon>Thermotogati</taxon>
        <taxon>Synergistota</taxon>
        <taxon>Synergistia</taxon>
        <taxon>Synergistales</taxon>
        <taxon>Dethiosulfovibrionaceae</taxon>
        <taxon>Dethiosulfovibrio</taxon>
    </lineage>
</organism>
<dbReference type="CDD" id="cd01335">
    <property type="entry name" value="Radical_SAM"/>
    <property type="match status" value="1"/>
</dbReference>
<proteinExistence type="predicted"/>
<evidence type="ECO:0000256" key="6">
    <source>
        <dbReference type="ARBA" id="ARBA00023014"/>
    </source>
</evidence>
<dbReference type="RefSeq" id="WP_236100449.1">
    <property type="nucleotide sequence ID" value="NZ_JAKGUD010000023.1"/>
</dbReference>
<dbReference type="InterPro" id="IPR058240">
    <property type="entry name" value="rSAM_sf"/>
</dbReference>
<protein>
    <submittedName>
        <fullName evidence="8">Radical SAM protein</fullName>
    </submittedName>
</protein>
<gene>
    <name evidence="8" type="ORF">L2W38_12715</name>
</gene>
<dbReference type="EMBL" id="JAKGUD010000023">
    <property type="protein sequence ID" value="MCF4143672.1"/>
    <property type="molecule type" value="Genomic_DNA"/>
</dbReference>
<name>A0ABS9EUD2_9BACT</name>
<reference evidence="8 9" key="1">
    <citation type="submission" date="2022-01" db="EMBL/GenBank/DDBJ databases">
        <title>Dethiosulfovibrio faecalis sp. nov., a novel proteolytic, non-sulfur-reducing bacterium isolated from a marine aquaculture solid waste bioreactor.</title>
        <authorList>
            <person name="Grabowski S."/>
            <person name="Apolinario E."/>
            <person name="Schneider N."/>
            <person name="Marshall C.W."/>
            <person name="Sowers K.R."/>
        </authorList>
    </citation>
    <scope>NUCLEOTIDE SEQUENCE [LARGE SCALE GENOMIC DNA]</scope>
    <source>
        <strain evidence="8 9">DSM 12537</strain>
    </source>
</reference>
<dbReference type="InterPro" id="IPR013785">
    <property type="entry name" value="Aldolase_TIM"/>
</dbReference>
<evidence type="ECO:0000256" key="5">
    <source>
        <dbReference type="ARBA" id="ARBA00023004"/>
    </source>
</evidence>
<dbReference type="Gene3D" id="3.20.20.70">
    <property type="entry name" value="Aldolase class I"/>
    <property type="match status" value="1"/>
</dbReference>
<evidence type="ECO:0000256" key="1">
    <source>
        <dbReference type="ARBA" id="ARBA00001966"/>
    </source>
</evidence>
<comment type="caution">
    <text evidence="8">The sequence shown here is derived from an EMBL/GenBank/DDBJ whole genome shotgun (WGS) entry which is preliminary data.</text>
</comment>
<keyword evidence="2" id="KW-0004">4Fe-4S</keyword>